<dbReference type="PRINTS" id="PR00111">
    <property type="entry name" value="ABHYDROLASE"/>
</dbReference>
<dbReference type="Proteomes" id="UP001557484">
    <property type="component" value="Unassembled WGS sequence"/>
</dbReference>
<sequence length="274" mass="31105">MELTRAKFEHRGFSHSYLDSAPGARDRPVVMLLHGFPDTAAMWKAQIDTLHAAGYRCIAPDTLGCGESDIAPRVRDYNAIRIAGDRAALLDHLGIDKAHIIGHDWGAVVAWFFAAYHPQRSNKLLVMSVGHPTAYGRAGFKQKLLGWYTIFFQFGGLAEYLLSGEGRFSLRKVFATHPDMDEVMQRLREPGRMTAALRIYRAGLLPILIHRQPRVSAPTLAIWSDGDRFLTEEQMLESEKYLDGSWRYERLSGHHWISLLQPERVNQLILEHLS</sequence>
<keyword evidence="4" id="KW-1185">Reference proteome</keyword>
<dbReference type="Pfam" id="PF00561">
    <property type="entry name" value="Abhydrolase_1"/>
    <property type="match status" value="1"/>
</dbReference>
<protein>
    <submittedName>
        <fullName evidence="3">Alpha/beta fold hydrolase</fullName>
    </submittedName>
</protein>
<dbReference type="InterPro" id="IPR029058">
    <property type="entry name" value="AB_hydrolase_fold"/>
</dbReference>
<proteinExistence type="predicted"/>
<dbReference type="Gene3D" id="3.40.50.1820">
    <property type="entry name" value="alpha/beta hydrolase"/>
    <property type="match status" value="1"/>
</dbReference>
<reference evidence="3 4" key="1">
    <citation type="journal article" date="2011" name="Int. J. Syst. Evol. Microbiol.">
        <title>Zhongshania antarctica gen. nov., sp. nov. and Zhongshania guokunii sp. nov., gammaproteobacteria respectively isolated from coastal attached (fast) ice and surface seawater of the Antarctic.</title>
        <authorList>
            <person name="Li H.J."/>
            <person name="Zhang X.Y."/>
            <person name="Chen C.X."/>
            <person name="Zhang Y.J."/>
            <person name="Gao Z.M."/>
            <person name="Yu Y."/>
            <person name="Chen X.L."/>
            <person name="Chen B."/>
            <person name="Zhang Y.Z."/>
        </authorList>
    </citation>
    <scope>NUCLEOTIDE SEQUENCE [LARGE SCALE GENOMIC DNA]</scope>
    <source>
        <strain evidence="3 4">R06B22</strain>
    </source>
</reference>
<gene>
    <name evidence="3" type="ORF">AB4875_13145</name>
</gene>
<dbReference type="InterPro" id="IPR000073">
    <property type="entry name" value="AB_hydrolase_1"/>
</dbReference>
<dbReference type="PRINTS" id="PR00412">
    <property type="entry name" value="EPOXHYDRLASE"/>
</dbReference>
<evidence type="ECO:0000313" key="4">
    <source>
        <dbReference type="Proteomes" id="UP001557484"/>
    </source>
</evidence>
<dbReference type="RefSeq" id="WP_368376510.1">
    <property type="nucleotide sequence ID" value="NZ_JBFRYB010000001.1"/>
</dbReference>
<evidence type="ECO:0000259" key="2">
    <source>
        <dbReference type="Pfam" id="PF00561"/>
    </source>
</evidence>
<feature type="domain" description="AB hydrolase-1" evidence="2">
    <location>
        <begin position="28"/>
        <end position="158"/>
    </location>
</feature>
<keyword evidence="1 3" id="KW-0378">Hydrolase</keyword>
<organism evidence="3 4">
    <name type="scientific">Zhongshania arctica</name>
    <dbReference type="NCBI Taxonomy" id="3238302"/>
    <lineage>
        <taxon>Bacteria</taxon>
        <taxon>Pseudomonadati</taxon>
        <taxon>Pseudomonadota</taxon>
        <taxon>Gammaproteobacteria</taxon>
        <taxon>Cellvibrionales</taxon>
        <taxon>Spongiibacteraceae</taxon>
        <taxon>Zhongshania</taxon>
    </lineage>
</organism>
<dbReference type="GO" id="GO:0016787">
    <property type="term" value="F:hydrolase activity"/>
    <property type="evidence" value="ECO:0007669"/>
    <property type="project" value="UniProtKB-KW"/>
</dbReference>
<accession>A0ABV3TZ36</accession>
<dbReference type="PANTHER" id="PTHR43329">
    <property type="entry name" value="EPOXIDE HYDROLASE"/>
    <property type="match status" value="1"/>
</dbReference>
<name>A0ABV3TZ36_9GAMM</name>
<evidence type="ECO:0000256" key="1">
    <source>
        <dbReference type="ARBA" id="ARBA00022801"/>
    </source>
</evidence>
<dbReference type="SUPFAM" id="SSF53474">
    <property type="entry name" value="alpha/beta-Hydrolases"/>
    <property type="match status" value="1"/>
</dbReference>
<comment type="caution">
    <text evidence="3">The sequence shown here is derived from an EMBL/GenBank/DDBJ whole genome shotgun (WGS) entry which is preliminary data.</text>
</comment>
<dbReference type="InterPro" id="IPR000639">
    <property type="entry name" value="Epox_hydrolase-like"/>
</dbReference>
<dbReference type="EMBL" id="JBFRYB010000001">
    <property type="protein sequence ID" value="MEX1666432.1"/>
    <property type="molecule type" value="Genomic_DNA"/>
</dbReference>
<evidence type="ECO:0000313" key="3">
    <source>
        <dbReference type="EMBL" id="MEX1666432.1"/>
    </source>
</evidence>